<feature type="binding site" evidence="5">
    <location>
        <position position="273"/>
    </location>
    <ligand>
        <name>(2E)-4-hydroxy-3-methylbut-2-enyl diphosphate</name>
        <dbReference type="ChEBI" id="CHEBI:128753"/>
    </ligand>
</feature>
<dbReference type="Pfam" id="PF02401">
    <property type="entry name" value="LYTB"/>
    <property type="match status" value="1"/>
</dbReference>
<keyword evidence="5 6" id="KW-0560">Oxidoreductase</keyword>
<dbReference type="UniPathway" id="UPA00056">
    <property type="reaction ID" value="UER00097"/>
</dbReference>
<feature type="binding site" evidence="5">
    <location>
        <position position="231"/>
    </location>
    <ligand>
        <name>dimethylallyl diphosphate</name>
        <dbReference type="ChEBI" id="CHEBI:57623"/>
    </ligand>
</feature>
<dbReference type="eggNOG" id="COG0761">
    <property type="taxonomic scope" value="Bacteria"/>
</dbReference>
<dbReference type="GO" id="GO:0050992">
    <property type="term" value="P:dimethylallyl diphosphate biosynthetic process"/>
    <property type="evidence" value="ECO:0007669"/>
    <property type="project" value="UniProtKB-UniRule"/>
</dbReference>
<feature type="binding site" evidence="5">
    <location>
        <position position="12"/>
    </location>
    <ligand>
        <name>[4Fe-4S] cluster</name>
        <dbReference type="ChEBI" id="CHEBI:49883"/>
    </ligand>
</feature>
<dbReference type="GO" id="GO:0046872">
    <property type="term" value="F:metal ion binding"/>
    <property type="evidence" value="ECO:0007669"/>
    <property type="project" value="UniProtKB-KW"/>
</dbReference>
<feature type="binding site" evidence="5">
    <location>
        <position position="49"/>
    </location>
    <ligand>
        <name>(2E)-4-hydroxy-3-methylbut-2-enyl diphosphate</name>
        <dbReference type="ChEBI" id="CHEBI:128753"/>
    </ligand>
</feature>
<evidence type="ECO:0000256" key="2">
    <source>
        <dbReference type="ARBA" id="ARBA00022723"/>
    </source>
</evidence>
<keyword evidence="7" id="KW-1185">Reference proteome</keyword>
<gene>
    <name evidence="5" type="primary">ispH</name>
    <name evidence="6" type="ORF">DFW101_0949</name>
</gene>
<feature type="binding site" evidence="5">
    <location>
        <position position="132"/>
    </location>
    <ligand>
        <name>(2E)-4-hydroxy-3-methylbut-2-enyl diphosphate</name>
        <dbReference type="ChEBI" id="CHEBI:128753"/>
    </ligand>
</feature>
<dbReference type="HOGENOM" id="CLU_027486_0_1_7"/>
<feature type="binding site" evidence="5">
    <location>
        <position position="82"/>
    </location>
    <ligand>
        <name>dimethylallyl diphosphate</name>
        <dbReference type="ChEBI" id="CHEBI:57623"/>
    </ligand>
</feature>
<dbReference type="GO" id="GO:0051539">
    <property type="term" value="F:4 iron, 4 sulfur cluster binding"/>
    <property type="evidence" value="ECO:0007669"/>
    <property type="project" value="UniProtKB-UniRule"/>
</dbReference>
<comment type="function">
    <text evidence="5">Catalyzes the conversion of 1-hydroxy-2-methyl-2-(E)-butenyl 4-diphosphate (HMBPP) into a mixture of isopentenyl diphosphate (IPP) and dimethylallyl diphosphate (DMAPP). Acts in the terminal step of the DOXP/MEP pathway for isoprenoid precursor biosynthesis.</text>
</comment>
<dbReference type="OrthoDB" id="9804068at2"/>
<evidence type="ECO:0000313" key="7">
    <source>
        <dbReference type="Proteomes" id="UP000004662"/>
    </source>
</evidence>
<dbReference type="RefSeq" id="WP_009180379.1">
    <property type="nucleotide sequence ID" value="NZ_CM001368.1"/>
</dbReference>
<organism evidence="6 7">
    <name type="scientific">Solidesulfovibrio carbinoliphilus subsp. oakridgensis</name>
    <dbReference type="NCBI Taxonomy" id="694327"/>
    <lineage>
        <taxon>Bacteria</taxon>
        <taxon>Pseudomonadati</taxon>
        <taxon>Thermodesulfobacteriota</taxon>
        <taxon>Desulfovibrionia</taxon>
        <taxon>Desulfovibrionales</taxon>
        <taxon>Desulfovibrionaceae</taxon>
        <taxon>Solidesulfovibrio</taxon>
    </lineage>
</organism>
<dbReference type="CDD" id="cd13944">
    <property type="entry name" value="lytB_ispH"/>
    <property type="match status" value="1"/>
</dbReference>
<dbReference type="GO" id="GO:0019288">
    <property type="term" value="P:isopentenyl diphosphate biosynthetic process, methylerythritol 4-phosphate pathway"/>
    <property type="evidence" value="ECO:0007669"/>
    <property type="project" value="UniProtKB-UniRule"/>
</dbReference>
<feature type="binding site" evidence="5">
    <location>
        <position position="231"/>
    </location>
    <ligand>
        <name>isopentenyl diphosphate</name>
        <dbReference type="ChEBI" id="CHEBI:128769"/>
    </ligand>
</feature>
<keyword evidence="5" id="KW-0414">Isoprene biosynthesis</keyword>
<dbReference type="PANTHER" id="PTHR30426">
    <property type="entry name" value="4-HYDROXY-3-METHYLBUT-2-ENYL DIPHOSPHATE REDUCTASE"/>
    <property type="match status" value="1"/>
</dbReference>
<feature type="binding site" evidence="5">
    <location>
        <position position="229"/>
    </location>
    <ligand>
        <name>dimethylallyl diphosphate</name>
        <dbReference type="ChEBI" id="CHEBI:57623"/>
    </ligand>
</feature>
<dbReference type="HAMAP" id="MF_00191">
    <property type="entry name" value="IspH"/>
    <property type="match status" value="1"/>
</dbReference>
<comment type="pathway">
    <text evidence="5">Isoprenoid biosynthesis; dimethylallyl diphosphate biosynthesis; dimethylallyl diphosphate from (2E)-4-hydroxy-3-methylbutenyl diphosphate: step 1/1.</text>
</comment>
<feature type="binding site" evidence="5">
    <location>
        <position position="82"/>
    </location>
    <ligand>
        <name>isopentenyl diphosphate</name>
        <dbReference type="ChEBI" id="CHEBI:128769"/>
    </ligand>
</feature>
<evidence type="ECO:0000256" key="4">
    <source>
        <dbReference type="ARBA" id="ARBA00023014"/>
    </source>
</evidence>
<feature type="binding site" evidence="5">
    <location>
        <position position="82"/>
    </location>
    <ligand>
        <name>(2E)-4-hydroxy-3-methylbut-2-enyl diphosphate</name>
        <dbReference type="ChEBI" id="CHEBI:128753"/>
    </ligand>
</feature>
<feature type="binding site" evidence="5">
    <location>
        <position position="229"/>
    </location>
    <ligand>
        <name>(2E)-4-hydroxy-3-methylbut-2-enyl diphosphate</name>
        <dbReference type="ChEBI" id="CHEBI:128753"/>
    </ligand>
</feature>
<dbReference type="Gene3D" id="3.40.1010.20">
    <property type="entry name" value="4-hydroxy-3-methylbut-2-enyl diphosphate reductase, catalytic domain"/>
    <property type="match status" value="2"/>
</dbReference>
<dbReference type="UniPathway" id="UPA00059">
    <property type="reaction ID" value="UER00105"/>
</dbReference>
<feature type="binding site" evidence="5">
    <location>
        <position position="49"/>
    </location>
    <ligand>
        <name>isopentenyl diphosphate</name>
        <dbReference type="ChEBI" id="CHEBI:128769"/>
    </ligand>
</feature>
<accession>G7Q495</accession>
<evidence type="ECO:0000256" key="1">
    <source>
        <dbReference type="ARBA" id="ARBA00022485"/>
    </source>
</evidence>
<comment type="catalytic activity">
    <reaction evidence="5">
        <text>dimethylallyl diphosphate + 2 oxidized [2Fe-2S]-[ferredoxin] + H2O = (2E)-4-hydroxy-3-methylbut-2-enyl diphosphate + 2 reduced [2Fe-2S]-[ferredoxin] + 2 H(+)</text>
        <dbReference type="Rhea" id="RHEA:24825"/>
        <dbReference type="Rhea" id="RHEA-COMP:10000"/>
        <dbReference type="Rhea" id="RHEA-COMP:10001"/>
        <dbReference type="ChEBI" id="CHEBI:15377"/>
        <dbReference type="ChEBI" id="CHEBI:15378"/>
        <dbReference type="ChEBI" id="CHEBI:33737"/>
        <dbReference type="ChEBI" id="CHEBI:33738"/>
        <dbReference type="ChEBI" id="CHEBI:57623"/>
        <dbReference type="ChEBI" id="CHEBI:128753"/>
        <dbReference type="EC" id="1.17.7.4"/>
    </reaction>
</comment>
<dbReference type="STRING" id="694327.DFW101_0949"/>
<feature type="binding site" evidence="5">
    <location>
        <position position="231"/>
    </location>
    <ligand>
        <name>(2E)-4-hydroxy-3-methylbut-2-enyl diphosphate</name>
        <dbReference type="ChEBI" id="CHEBI:128753"/>
    </ligand>
</feature>
<dbReference type="GO" id="GO:0051745">
    <property type="term" value="F:4-hydroxy-3-methylbut-2-enyl diphosphate reductase activity"/>
    <property type="evidence" value="ECO:0007669"/>
    <property type="project" value="UniProtKB-UniRule"/>
</dbReference>
<dbReference type="InterPro" id="IPR003451">
    <property type="entry name" value="LytB/IspH"/>
</dbReference>
<dbReference type="Proteomes" id="UP000004662">
    <property type="component" value="Chromosome"/>
</dbReference>
<keyword evidence="1 5" id="KW-0004">4Fe-4S</keyword>
<proteinExistence type="inferred from homology"/>
<comment type="pathway">
    <text evidence="5">Isoprenoid biosynthesis; isopentenyl diphosphate biosynthesis via DXP pathway; isopentenyl diphosphate from 1-deoxy-D-xylulose 5-phosphate: step 6/6.</text>
</comment>
<feature type="binding site" evidence="5">
    <location>
        <position position="273"/>
    </location>
    <ligand>
        <name>dimethylallyl diphosphate</name>
        <dbReference type="ChEBI" id="CHEBI:57623"/>
    </ligand>
</feature>
<name>G7Q495_9BACT</name>
<evidence type="ECO:0000256" key="3">
    <source>
        <dbReference type="ARBA" id="ARBA00023004"/>
    </source>
</evidence>
<dbReference type="PANTHER" id="PTHR30426:SF0">
    <property type="entry name" value="4-HYDROXY-3-METHYLBUT-2-ENYL DIPHOSPHATE REDUCTASE"/>
    <property type="match status" value="1"/>
</dbReference>
<comment type="cofactor">
    <cofactor evidence="5">
        <name>[4Fe-4S] cluster</name>
        <dbReference type="ChEBI" id="CHEBI:49883"/>
    </cofactor>
    <text evidence="5">Binds 1 [4Fe-4S] cluster per subunit.</text>
</comment>
<keyword evidence="2 5" id="KW-0479">Metal-binding</keyword>
<dbReference type="Gene3D" id="3.40.50.11270">
    <property type="match status" value="1"/>
</dbReference>
<reference evidence="7" key="1">
    <citation type="journal article" date="2015" name="Genome Announc.">
        <title>High-Quality Draft Genome Sequence of Desulfovibrio carbinoliphilus FW-101-2B, an Organic Acid-Oxidizing Sulfate-Reducing Bacterium Isolated from Uranium(VI)-Contaminated Groundwater.</title>
        <authorList>
            <person name="Ramsay B.D."/>
            <person name="Hwang C."/>
            <person name="Woo H.L."/>
            <person name="Carroll S.L."/>
            <person name="Lucas S."/>
            <person name="Han J."/>
            <person name="Lapidus A.L."/>
            <person name="Cheng J.F."/>
            <person name="Goodwin L.A."/>
            <person name="Pitluck S."/>
            <person name="Peters L."/>
            <person name="Chertkov O."/>
            <person name="Held B."/>
            <person name="Detter J.C."/>
            <person name="Han C.S."/>
            <person name="Tapia R."/>
            <person name="Land M.L."/>
            <person name="Hauser L.J."/>
            <person name="Kyrpides N.C."/>
            <person name="Ivanova N.N."/>
            <person name="Mikhailova N."/>
            <person name="Pagani I."/>
            <person name="Woyke T."/>
            <person name="Arkin A.P."/>
            <person name="Dehal P."/>
            <person name="Chivian D."/>
            <person name="Criddle C.S."/>
            <person name="Wu W."/>
            <person name="Chakraborty R."/>
            <person name="Hazen T.C."/>
            <person name="Fields M.W."/>
        </authorList>
    </citation>
    <scope>NUCLEOTIDE SEQUENCE [LARGE SCALE GENOMIC DNA]</scope>
    <source>
        <strain evidence="7">FW-101-2B</strain>
    </source>
</reference>
<comment type="caution">
    <text evidence="5">Lacks conserved residue(s) required for the propagation of feature annotation.</text>
</comment>
<feature type="binding site" evidence="5">
    <location>
        <position position="273"/>
    </location>
    <ligand>
        <name>isopentenyl diphosphate</name>
        <dbReference type="ChEBI" id="CHEBI:128769"/>
    </ligand>
</feature>
<dbReference type="EC" id="1.17.7.4" evidence="5"/>
<feature type="binding site" evidence="5">
    <location>
        <position position="132"/>
    </location>
    <ligand>
        <name>dimethylallyl diphosphate</name>
        <dbReference type="ChEBI" id="CHEBI:57623"/>
    </ligand>
</feature>
<feature type="binding site" evidence="5">
    <location>
        <position position="229"/>
    </location>
    <ligand>
        <name>isopentenyl diphosphate</name>
        <dbReference type="ChEBI" id="CHEBI:128769"/>
    </ligand>
</feature>
<feature type="binding site" evidence="5">
    <location>
        <position position="172"/>
    </location>
    <ligand>
        <name>(2E)-4-hydroxy-3-methylbut-2-enyl diphosphate</name>
        <dbReference type="ChEBI" id="CHEBI:128753"/>
    </ligand>
</feature>
<comment type="similarity">
    <text evidence="5">Belongs to the IspH family.</text>
</comment>
<keyword evidence="3 5" id="KW-0408">Iron</keyword>
<evidence type="ECO:0000313" key="6">
    <source>
        <dbReference type="EMBL" id="EHJ46963.1"/>
    </source>
</evidence>
<feature type="binding site" evidence="5">
    <location>
        <position position="49"/>
    </location>
    <ligand>
        <name>dimethylallyl diphosphate</name>
        <dbReference type="ChEBI" id="CHEBI:57623"/>
    </ligand>
</feature>
<feature type="active site" description="Proton donor" evidence="5">
    <location>
        <position position="134"/>
    </location>
</feature>
<sequence>MKLLRAQTAGFCMGVDLALKKLTSLLASPDNAGQAGKDRPLLTFGPIIHNPQVLEEYAAKGVRVVNDPADIPAGATVVIRAHGIPEPVRQAILARNAHLVDATCPKVKKAQTLISGQAKHGRVLLLFGEEDHPEVKGLLSYATAGAHVFGSMEELESLELPFGPTYFLAAQTTQDEQEFLRLRDYLRSRFGQELTVLSTICNATMNRQQEAMDLAALVDFMVVVGGRESGNTRRLAQVARAAGTPCVHVETADELSPDMVAGKHTIGLTAGASTPKKIIDRVQQVLEAL</sequence>
<feature type="binding site" evidence="5">
    <location>
        <position position="104"/>
    </location>
    <ligand>
        <name>[4Fe-4S] cluster</name>
        <dbReference type="ChEBI" id="CHEBI:49883"/>
    </ligand>
</feature>
<feature type="binding site" evidence="5">
    <location>
        <position position="201"/>
    </location>
    <ligand>
        <name>[4Fe-4S] cluster</name>
        <dbReference type="ChEBI" id="CHEBI:49883"/>
    </ligand>
</feature>
<dbReference type="NCBIfam" id="TIGR00216">
    <property type="entry name" value="ispH_lytB"/>
    <property type="match status" value="1"/>
</dbReference>
<evidence type="ECO:0000256" key="5">
    <source>
        <dbReference type="HAMAP-Rule" id="MF_00191"/>
    </source>
</evidence>
<feature type="binding site" evidence="5">
    <location>
        <position position="132"/>
    </location>
    <ligand>
        <name>isopentenyl diphosphate</name>
        <dbReference type="ChEBI" id="CHEBI:128769"/>
    </ligand>
</feature>
<comment type="catalytic activity">
    <reaction evidence="5">
        <text>isopentenyl diphosphate + 2 oxidized [2Fe-2S]-[ferredoxin] + H2O = (2E)-4-hydroxy-3-methylbut-2-enyl diphosphate + 2 reduced [2Fe-2S]-[ferredoxin] + 2 H(+)</text>
        <dbReference type="Rhea" id="RHEA:24488"/>
        <dbReference type="Rhea" id="RHEA-COMP:10000"/>
        <dbReference type="Rhea" id="RHEA-COMP:10001"/>
        <dbReference type="ChEBI" id="CHEBI:15377"/>
        <dbReference type="ChEBI" id="CHEBI:15378"/>
        <dbReference type="ChEBI" id="CHEBI:33737"/>
        <dbReference type="ChEBI" id="CHEBI:33738"/>
        <dbReference type="ChEBI" id="CHEBI:128753"/>
        <dbReference type="ChEBI" id="CHEBI:128769"/>
        <dbReference type="EC" id="1.17.7.4"/>
    </reaction>
</comment>
<dbReference type="GO" id="GO:0016114">
    <property type="term" value="P:terpenoid biosynthetic process"/>
    <property type="evidence" value="ECO:0007669"/>
    <property type="project" value="UniProtKB-UniRule"/>
</dbReference>
<keyword evidence="4 5" id="KW-0411">Iron-sulfur</keyword>
<dbReference type="AlphaFoldDB" id="G7Q495"/>
<dbReference type="EMBL" id="CM001368">
    <property type="protein sequence ID" value="EHJ46963.1"/>
    <property type="molecule type" value="Genomic_DNA"/>
</dbReference>
<protein>
    <recommendedName>
        <fullName evidence="5">4-hydroxy-3-methylbut-2-enyl diphosphate reductase</fullName>
        <shortName evidence="5">HMBPP reductase</shortName>
        <ecNumber evidence="5">1.17.7.4</ecNumber>
    </recommendedName>
</protein>